<feature type="transmembrane region" description="Helical" evidence="1">
    <location>
        <begin position="12"/>
        <end position="38"/>
    </location>
</feature>
<dbReference type="EMBL" id="AZGD01000081">
    <property type="protein sequence ID" value="KRM19257.1"/>
    <property type="molecule type" value="Genomic_DNA"/>
</dbReference>
<dbReference type="NCBIfam" id="TIGR01906">
    <property type="entry name" value="integ_TIGR01906"/>
    <property type="match status" value="1"/>
</dbReference>
<dbReference type="STRING" id="1423755.FC40_GL000421"/>
<dbReference type="PATRIC" id="fig|1423755.3.peg.463"/>
<dbReference type="OrthoDB" id="9813051at2"/>
<sequence length="214" mass="25336">MSGNKNKIALRTIFIGICGFFFILSSSIFITLNSIWLYRLFVATLNLNETVNLTVKGLMNEYHRIILYLELPWIHRLETTLPMSNRALMHFKDVKNLVIFNNGVLIFSLSSLIVINSRNNYFIEWWKYLRALRWNVLGMLLVVVLGSVNFNQTFIFFHRIFFHNDNWLFNPTFDPIINALPESFFAACFVEFVIVYMIMNLIVYVYVKKYKCKL</sequence>
<keyword evidence="1" id="KW-1133">Transmembrane helix</keyword>
<evidence type="ECO:0000256" key="1">
    <source>
        <dbReference type="SAM" id="Phobius"/>
    </source>
</evidence>
<evidence type="ECO:0000313" key="3">
    <source>
        <dbReference type="Proteomes" id="UP000051054"/>
    </source>
</evidence>
<evidence type="ECO:0008006" key="4">
    <source>
        <dbReference type="Google" id="ProtNLM"/>
    </source>
</evidence>
<reference evidence="2 3" key="1">
    <citation type="journal article" date="2015" name="Genome Announc.">
        <title>Expanding the biotechnology potential of lactobacilli through comparative genomics of 213 strains and associated genera.</title>
        <authorList>
            <person name="Sun Z."/>
            <person name="Harris H.M."/>
            <person name="McCann A."/>
            <person name="Guo C."/>
            <person name="Argimon S."/>
            <person name="Zhang W."/>
            <person name="Yang X."/>
            <person name="Jeffery I.B."/>
            <person name="Cooney J.C."/>
            <person name="Kagawa T.F."/>
            <person name="Liu W."/>
            <person name="Song Y."/>
            <person name="Salvetti E."/>
            <person name="Wrobel A."/>
            <person name="Rasinkangas P."/>
            <person name="Parkhill J."/>
            <person name="Rea M.C."/>
            <person name="O'Sullivan O."/>
            <person name="Ritari J."/>
            <person name="Douillard F.P."/>
            <person name="Paul Ross R."/>
            <person name="Yang R."/>
            <person name="Briner A.E."/>
            <person name="Felis G.E."/>
            <person name="de Vos W.M."/>
            <person name="Barrangou R."/>
            <person name="Klaenhammer T.R."/>
            <person name="Caufield P.W."/>
            <person name="Cui Y."/>
            <person name="Zhang H."/>
            <person name="O'Toole P.W."/>
        </authorList>
    </citation>
    <scope>NUCLEOTIDE SEQUENCE [LARGE SCALE GENOMIC DNA]</scope>
    <source>
        <strain evidence="2 3">DSM 18933</strain>
    </source>
</reference>
<dbReference type="Pfam" id="PF07314">
    <property type="entry name" value="Lit"/>
    <property type="match status" value="1"/>
</dbReference>
<comment type="caution">
    <text evidence="2">The sequence shown here is derived from an EMBL/GenBank/DDBJ whole genome shotgun (WGS) entry which is preliminary data.</text>
</comment>
<dbReference type="InterPro" id="IPR010178">
    <property type="entry name" value="Lit"/>
</dbReference>
<keyword evidence="1" id="KW-0472">Membrane</keyword>
<feature type="transmembrane region" description="Helical" evidence="1">
    <location>
        <begin position="184"/>
        <end position="207"/>
    </location>
</feature>
<feature type="transmembrane region" description="Helical" evidence="1">
    <location>
        <begin position="136"/>
        <end position="161"/>
    </location>
</feature>
<accession>A0A0R1WU82</accession>
<dbReference type="Proteomes" id="UP000051054">
    <property type="component" value="Unassembled WGS sequence"/>
</dbReference>
<organism evidence="2 3">
    <name type="scientific">Ligilactobacillus hayakitensis DSM 18933 = JCM 14209</name>
    <dbReference type="NCBI Taxonomy" id="1423755"/>
    <lineage>
        <taxon>Bacteria</taxon>
        <taxon>Bacillati</taxon>
        <taxon>Bacillota</taxon>
        <taxon>Bacilli</taxon>
        <taxon>Lactobacillales</taxon>
        <taxon>Lactobacillaceae</taxon>
        <taxon>Ligilactobacillus</taxon>
    </lineage>
</organism>
<dbReference type="RefSeq" id="WP_035520012.1">
    <property type="nucleotide sequence ID" value="NZ_AZGD01000081.1"/>
</dbReference>
<feature type="transmembrane region" description="Helical" evidence="1">
    <location>
        <begin position="97"/>
        <end position="115"/>
    </location>
</feature>
<name>A0A0R1WU82_9LACO</name>
<keyword evidence="1" id="KW-0812">Transmembrane</keyword>
<evidence type="ECO:0000313" key="2">
    <source>
        <dbReference type="EMBL" id="KRM19257.1"/>
    </source>
</evidence>
<gene>
    <name evidence="2" type="ORF">FC40_GL000421</name>
</gene>
<keyword evidence="3" id="KW-1185">Reference proteome</keyword>
<proteinExistence type="predicted"/>
<dbReference type="AlphaFoldDB" id="A0A0R1WU82"/>
<protein>
    <recommendedName>
        <fullName evidence="4">Integral membrane protein</fullName>
    </recommendedName>
</protein>